<dbReference type="AlphaFoldDB" id="A0A485LVH9"/>
<proteinExistence type="predicted"/>
<organism evidence="1">
    <name type="scientific">anaerobic digester metagenome</name>
    <dbReference type="NCBI Taxonomy" id="1263854"/>
    <lineage>
        <taxon>unclassified sequences</taxon>
        <taxon>metagenomes</taxon>
        <taxon>ecological metagenomes</taxon>
    </lineage>
</organism>
<gene>
    <name evidence="1" type="ORF">SCFA_1230002</name>
</gene>
<protein>
    <submittedName>
        <fullName evidence="1">Uncharacterized protein</fullName>
    </submittedName>
</protein>
<dbReference type="EMBL" id="CAADRM010000028">
    <property type="protein sequence ID" value="VFU12061.1"/>
    <property type="molecule type" value="Genomic_DNA"/>
</dbReference>
<accession>A0A485LVH9</accession>
<reference evidence="1" key="1">
    <citation type="submission" date="2019-03" db="EMBL/GenBank/DDBJ databases">
        <authorList>
            <person name="Hao L."/>
        </authorList>
    </citation>
    <scope>NUCLEOTIDE SEQUENCE</scope>
</reference>
<name>A0A485LVH9_9ZZZZ</name>
<sequence>MRMLPRAKRSGFPDEPWSPAVRSEKLYVLGAVRVMTSDGFSRRISRVMRAFRKSDLIWRLTKSSSNDATGASSRFSEILSSFTLTDSMNGLRSMSLMVTSRRNASVSWSWARDLRKTGRIRKPAAVYPMKRRARIIESFLHMIGHHPKNGIENSSSQTIKTCNALEGAYPFAEHDMDEFSLPLYWFTEKNCKEVVVKRWDEIPLYAVMEEVIFC</sequence>
<evidence type="ECO:0000313" key="1">
    <source>
        <dbReference type="EMBL" id="VFU12061.1"/>
    </source>
</evidence>